<protein>
    <submittedName>
        <fullName evidence="1">YdaQ protein</fullName>
    </submittedName>
</protein>
<organism evidence="1 2">
    <name type="scientific">Citrobacter europaeus</name>
    <dbReference type="NCBI Taxonomy" id="1914243"/>
    <lineage>
        <taxon>Bacteria</taxon>
        <taxon>Pseudomonadati</taxon>
        <taxon>Pseudomonadota</taxon>
        <taxon>Gammaproteobacteria</taxon>
        <taxon>Enterobacterales</taxon>
        <taxon>Enterobacteriaceae</taxon>
        <taxon>Citrobacter</taxon>
    </lineage>
</organism>
<keyword evidence="2" id="KW-1185">Reference proteome</keyword>
<sequence>MIINIRQLQHVLLWLAASELCMSQLIFSEEWMVEARLTEKTGWSERQIKSYRLNLWIEGVHFKHLTALGETDNSKGLLWYNYPKINQLVQDA</sequence>
<dbReference type="Pfam" id="PF06806">
    <property type="entry name" value="DUF1233"/>
    <property type="match status" value="1"/>
</dbReference>
<reference evidence="1 2" key="1">
    <citation type="submission" date="2016-04" db="EMBL/GenBank/DDBJ databases">
        <authorList>
            <person name="Mornico D."/>
        </authorList>
    </citation>
    <scope>NUCLEOTIDE SEQUENCE [LARGE SCALE GENOMIC DNA]</scope>
    <source>
        <strain evidence="1 2">A121</strain>
    </source>
</reference>
<evidence type="ECO:0000313" key="2">
    <source>
        <dbReference type="Proteomes" id="UP000195338"/>
    </source>
</evidence>
<accession>A0ABY0JQJ6</accession>
<evidence type="ECO:0000313" key="1">
    <source>
        <dbReference type="EMBL" id="SBW25370.1"/>
    </source>
</evidence>
<proteinExistence type="predicted"/>
<gene>
    <name evidence="1" type="ORF">BN4901_2417</name>
</gene>
<dbReference type="InterPro" id="IPR038146">
    <property type="entry name" value="933W_put_Xis_sf"/>
</dbReference>
<dbReference type="EMBL" id="FLUX01000030">
    <property type="protein sequence ID" value="SBW25370.1"/>
    <property type="molecule type" value="Genomic_DNA"/>
</dbReference>
<comment type="caution">
    <text evidence="1">The sequence shown here is derived from an EMBL/GenBank/DDBJ whole genome shotgun (WGS) entry which is preliminary data.</text>
</comment>
<dbReference type="InterPro" id="IPR009634">
    <property type="entry name" value="Put_exci"/>
</dbReference>
<dbReference type="Proteomes" id="UP000195338">
    <property type="component" value="Unassembled WGS sequence"/>
</dbReference>
<name>A0ABY0JQJ6_9ENTR</name>
<dbReference type="Gene3D" id="1.10.1660.60">
    <property type="entry name" value="Putative excisionased domain DUF1233"/>
    <property type="match status" value="1"/>
</dbReference>